<dbReference type="InterPro" id="IPR004046">
    <property type="entry name" value="GST_C"/>
</dbReference>
<dbReference type="OrthoDB" id="249703at2759"/>
<dbReference type="Pfam" id="PF00043">
    <property type="entry name" value="GST_C"/>
    <property type="match status" value="1"/>
</dbReference>
<dbReference type="PANTHER" id="PTHR43986:SF1">
    <property type="entry name" value="ELONGATION FACTOR 1-GAMMA"/>
    <property type="match status" value="1"/>
</dbReference>
<dbReference type="InterPro" id="IPR001662">
    <property type="entry name" value="EF1B_G_C"/>
</dbReference>
<evidence type="ECO:0000256" key="3">
    <source>
        <dbReference type="PROSITE-ProRule" id="PRU00519"/>
    </source>
</evidence>
<evidence type="ECO:0000313" key="8">
    <source>
        <dbReference type="RefSeq" id="XP_026191849.1"/>
    </source>
</evidence>
<dbReference type="InterPro" id="IPR036282">
    <property type="entry name" value="Glutathione-S-Trfase_C_sf"/>
</dbReference>
<proteinExistence type="predicted"/>
<evidence type="ECO:0000259" key="6">
    <source>
        <dbReference type="PROSITE" id="PS50405"/>
    </source>
</evidence>
<evidence type="ECO:0000256" key="4">
    <source>
        <dbReference type="SAM" id="MobiDB-lite"/>
    </source>
</evidence>
<dbReference type="SUPFAM" id="SSF52833">
    <property type="entry name" value="Thioredoxin-like"/>
    <property type="match status" value="1"/>
</dbReference>
<dbReference type="Gene3D" id="1.20.1050.10">
    <property type="match status" value="1"/>
</dbReference>
<dbReference type="GO" id="GO:0005737">
    <property type="term" value="C:cytoplasm"/>
    <property type="evidence" value="ECO:0007669"/>
    <property type="project" value="TreeGrafter"/>
</dbReference>
<dbReference type="SFLD" id="SFLDS00019">
    <property type="entry name" value="Glutathione_Transferase_(cytos"/>
    <property type="match status" value="1"/>
</dbReference>
<sequence>MQTSRLPAIACLHARQFQTDYALHTVPSNEPLNLPVLIKRTAFADPDLLCDKTGARSYLLCPKDELSCQKVLMTATFANVKVETPAFVMGKDDKKECFKSKYPFFRLPILETGEGPSLMGSNTVCRFLARMRNDKRLYGETLQHSAEVDMWLDFCANELEVPLLAWAAQSCVANKAKTDVTIALRAMNEHLKLRTYMVGERITIADLCLCVVVCFATSKFGCDLVKPYLEVSRWMETICNQKPYKNICPTTSNKPCVASSSAQAAKLDDDGKKAEAAEEVPPPPKPKCELDHLPPSSLDLNEWKRVYSNTKDLKGQAMPWLWKNFDAAGYCFYYMKYEKLEGECTVPFLTSNQLGGFLQRVDNNFRKYSFGVINVVGKDSSYDIQGVWMFRGQDIPQMMKEHPSFEYNLWKRLDHTTTADKALIEDYFCNEDEVEKTPIADSKVWK</sequence>
<dbReference type="SUPFAM" id="SSF47616">
    <property type="entry name" value="GST C-terminal domain-like"/>
    <property type="match status" value="1"/>
</dbReference>
<keyword evidence="1 3" id="KW-0251">Elongation factor</keyword>
<dbReference type="PANTHER" id="PTHR43986">
    <property type="entry name" value="ELONGATION FACTOR 1-GAMMA"/>
    <property type="match status" value="1"/>
</dbReference>
<protein>
    <submittedName>
        <fullName evidence="8">Probable elongation factor 1-gamma 1</fullName>
    </submittedName>
</protein>
<dbReference type="InterPro" id="IPR036249">
    <property type="entry name" value="Thioredoxin-like_sf"/>
</dbReference>
<name>A0A6P6RWG9_9EIME</name>
<dbReference type="InterPro" id="IPR036433">
    <property type="entry name" value="EF1B_G_C_sf"/>
</dbReference>
<gene>
    <name evidence="8" type="primary">LOC34622379</name>
</gene>
<dbReference type="SUPFAM" id="SSF89942">
    <property type="entry name" value="eEF1-gamma domain"/>
    <property type="match status" value="1"/>
</dbReference>
<feature type="domain" description="EF-1-gamma C-terminal" evidence="5">
    <location>
        <begin position="286"/>
        <end position="446"/>
    </location>
</feature>
<dbReference type="Gene3D" id="3.30.70.1010">
    <property type="entry name" value="Translation elongation factor EF1B, gamma chain, conserved domain"/>
    <property type="match status" value="1"/>
</dbReference>
<keyword evidence="7" id="KW-1185">Reference proteome</keyword>
<dbReference type="InterPro" id="IPR050802">
    <property type="entry name" value="EF-GSTs"/>
</dbReference>
<evidence type="ECO:0000259" key="5">
    <source>
        <dbReference type="PROSITE" id="PS50040"/>
    </source>
</evidence>
<dbReference type="RefSeq" id="XP_026191849.1">
    <property type="nucleotide sequence ID" value="XM_026336064.1"/>
</dbReference>
<dbReference type="SMART" id="SM01183">
    <property type="entry name" value="EF1G"/>
    <property type="match status" value="1"/>
</dbReference>
<keyword evidence="2 3" id="KW-0648">Protein biosynthesis</keyword>
<dbReference type="AlphaFoldDB" id="A0A6P6RWG9"/>
<dbReference type="InterPro" id="IPR010987">
    <property type="entry name" value="Glutathione-S-Trfase_C-like"/>
</dbReference>
<organism evidence="7 8">
    <name type="scientific">Cyclospora cayetanensis</name>
    <dbReference type="NCBI Taxonomy" id="88456"/>
    <lineage>
        <taxon>Eukaryota</taxon>
        <taxon>Sar</taxon>
        <taxon>Alveolata</taxon>
        <taxon>Apicomplexa</taxon>
        <taxon>Conoidasida</taxon>
        <taxon>Coccidia</taxon>
        <taxon>Eucoccidiorida</taxon>
        <taxon>Eimeriorina</taxon>
        <taxon>Eimeriidae</taxon>
        <taxon>Cyclospora</taxon>
    </lineage>
</organism>
<dbReference type="GeneID" id="34622379"/>
<feature type="domain" description="GST C-terminal" evidence="6">
    <location>
        <begin position="141"/>
        <end position="257"/>
    </location>
</feature>
<evidence type="ECO:0000256" key="2">
    <source>
        <dbReference type="ARBA" id="ARBA00022917"/>
    </source>
</evidence>
<accession>A0A6P6RWG9</accession>
<feature type="region of interest" description="Disordered" evidence="4">
    <location>
        <begin position="268"/>
        <end position="288"/>
    </location>
</feature>
<evidence type="ECO:0000313" key="7">
    <source>
        <dbReference type="Proteomes" id="UP000515125"/>
    </source>
</evidence>
<dbReference type="PROSITE" id="PS50405">
    <property type="entry name" value="GST_CTER"/>
    <property type="match status" value="1"/>
</dbReference>
<dbReference type="Pfam" id="PF00647">
    <property type="entry name" value="EF1G"/>
    <property type="match status" value="1"/>
</dbReference>
<dbReference type="Gene3D" id="3.40.30.10">
    <property type="entry name" value="Glutaredoxin"/>
    <property type="match status" value="1"/>
</dbReference>
<dbReference type="GO" id="GO:0003746">
    <property type="term" value="F:translation elongation factor activity"/>
    <property type="evidence" value="ECO:0007669"/>
    <property type="project" value="UniProtKB-UniRule"/>
</dbReference>
<dbReference type="GO" id="GO:0005634">
    <property type="term" value="C:nucleus"/>
    <property type="evidence" value="ECO:0007669"/>
    <property type="project" value="TreeGrafter"/>
</dbReference>
<evidence type="ECO:0000256" key="1">
    <source>
        <dbReference type="ARBA" id="ARBA00022768"/>
    </source>
</evidence>
<dbReference type="Proteomes" id="UP000515125">
    <property type="component" value="Unplaced"/>
</dbReference>
<dbReference type="InterPro" id="IPR040079">
    <property type="entry name" value="Glutathione_S-Trfase"/>
</dbReference>
<dbReference type="FunFam" id="3.30.70.1010:FF:000001">
    <property type="entry name" value="Elongation factor 1-gamma 1"/>
    <property type="match status" value="1"/>
</dbReference>
<dbReference type="PROSITE" id="PS50040">
    <property type="entry name" value="EF1G_C"/>
    <property type="match status" value="1"/>
</dbReference>
<reference evidence="8" key="1">
    <citation type="submission" date="2025-08" db="UniProtKB">
        <authorList>
            <consortium name="RefSeq"/>
        </authorList>
    </citation>
    <scope>IDENTIFICATION</scope>
</reference>